<reference evidence="1" key="2">
    <citation type="journal article" date="2023" name="IMA Fungus">
        <title>Comparative genomic study of the Penicillium genus elucidates a diverse pangenome and 15 lateral gene transfer events.</title>
        <authorList>
            <person name="Petersen C."/>
            <person name="Sorensen T."/>
            <person name="Nielsen M.R."/>
            <person name="Sondergaard T.E."/>
            <person name="Sorensen J.L."/>
            <person name="Fitzpatrick D.A."/>
            <person name="Frisvad J.C."/>
            <person name="Nielsen K.L."/>
        </authorList>
    </citation>
    <scope>NUCLEOTIDE SEQUENCE</scope>
    <source>
        <strain evidence="1">IBT 23319</strain>
    </source>
</reference>
<evidence type="ECO:0000313" key="2">
    <source>
        <dbReference type="Proteomes" id="UP001147733"/>
    </source>
</evidence>
<keyword evidence="2" id="KW-1185">Reference proteome</keyword>
<proteinExistence type="predicted"/>
<dbReference type="GeneID" id="81382309"/>
<reference evidence="1" key="1">
    <citation type="submission" date="2022-11" db="EMBL/GenBank/DDBJ databases">
        <authorList>
            <person name="Petersen C."/>
        </authorList>
    </citation>
    <scope>NUCLEOTIDE SEQUENCE</scope>
    <source>
        <strain evidence="1">IBT 23319</strain>
    </source>
</reference>
<sequence>MSRDLSQDTNVSLGKEIMLSTSRFGIYANVDNICLHWVRLAGVVPFYQTSYDQPYHVDLLQDLPFHRL</sequence>
<dbReference type="AlphaFoldDB" id="A0A9W9P424"/>
<gene>
    <name evidence="1" type="ORF">N7469_004222</name>
</gene>
<dbReference type="Proteomes" id="UP001147733">
    <property type="component" value="Unassembled WGS sequence"/>
</dbReference>
<protein>
    <submittedName>
        <fullName evidence="1">Uncharacterized protein</fullName>
    </submittedName>
</protein>
<dbReference type="EMBL" id="JAPQKT010000003">
    <property type="protein sequence ID" value="KAJ5235054.1"/>
    <property type="molecule type" value="Genomic_DNA"/>
</dbReference>
<dbReference type="RefSeq" id="XP_056502554.1">
    <property type="nucleotide sequence ID" value="XM_056643142.1"/>
</dbReference>
<organism evidence="1 2">
    <name type="scientific">Penicillium citrinum</name>
    <dbReference type="NCBI Taxonomy" id="5077"/>
    <lineage>
        <taxon>Eukaryota</taxon>
        <taxon>Fungi</taxon>
        <taxon>Dikarya</taxon>
        <taxon>Ascomycota</taxon>
        <taxon>Pezizomycotina</taxon>
        <taxon>Eurotiomycetes</taxon>
        <taxon>Eurotiomycetidae</taxon>
        <taxon>Eurotiales</taxon>
        <taxon>Aspergillaceae</taxon>
        <taxon>Penicillium</taxon>
    </lineage>
</organism>
<comment type="caution">
    <text evidence="1">The sequence shown here is derived from an EMBL/GenBank/DDBJ whole genome shotgun (WGS) entry which is preliminary data.</text>
</comment>
<accession>A0A9W9P424</accession>
<name>A0A9W9P424_PENCI</name>
<evidence type="ECO:0000313" key="1">
    <source>
        <dbReference type="EMBL" id="KAJ5235054.1"/>
    </source>
</evidence>